<sequence length="283" mass="33094">MTRAINYYCRLFYKLTSPFYKLAVNKRLDALQNGYIVSLTTFPPRINKVWITIESIIHQSKKPDAIILWLSNEEFSDSSVLPKKLLKLQKRGLEIRFCSGNLMPHKKYFYAMQEYPKANIITIDDDMIYPPNLLHMLIKTHLQYPLAICCSITREITIINKHIAPYNEWKYVRHNTLPSFKYLTIGVGGTLFPANSLNKQAFNQEEIQKRAIRADDLWLKVMSLLNQTPVISISGEFSRFFPPIIIRDNKRLMDENIGQGKNDLIFNELMKHYHISYSVLESQ</sequence>
<keyword evidence="2" id="KW-1185">Reference proteome</keyword>
<dbReference type="RefSeq" id="WP_183411929.1">
    <property type="nucleotide sequence ID" value="NZ_JACHYB010000001.1"/>
</dbReference>
<dbReference type="InterPro" id="IPR029044">
    <property type="entry name" value="Nucleotide-diphossugar_trans"/>
</dbReference>
<accession>A0A7W5DNV7</accession>
<evidence type="ECO:0000313" key="1">
    <source>
        <dbReference type="EMBL" id="MBB3185993.1"/>
    </source>
</evidence>
<evidence type="ECO:0008006" key="3">
    <source>
        <dbReference type="Google" id="ProtNLM"/>
    </source>
</evidence>
<reference evidence="1 2" key="1">
    <citation type="submission" date="2020-08" db="EMBL/GenBank/DDBJ databases">
        <title>Genomic Encyclopedia of Type Strains, Phase IV (KMG-IV): sequencing the most valuable type-strain genomes for metagenomic binning, comparative biology and taxonomic classification.</title>
        <authorList>
            <person name="Goeker M."/>
        </authorList>
    </citation>
    <scope>NUCLEOTIDE SEQUENCE [LARGE SCALE GENOMIC DNA]</scope>
    <source>
        <strain evidence="1 2">DSM 27471</strain>
    </source>
</reference>
<dbReference type="SUPFAM" id="SSF53448">
    <property type="entry name" value="Nucleotide-diphospho-sugar transferases"/>
    <property type="match status" value="1"/>
</dbReference>
<organism evidence="1 2">
    <name type="scientific">Microbacter margulisiae</name>
    <dbReference type="NCBI Taxonomy" id="1350067"/>
    <lineage>
        <taxon>Bacteria</taxon>
        <taxon>Pseudomonadati</taxon>
        <taxon>Bacteroidota</taxon>
        <taxon>Bacteroidia</taxon>
        <taxon>Bacteroidales</taxon>
        <taxon>Porphyromonadaceae</taxon>
        <taxon>Microbacter</taxon>
    </lineage>
</organism>
<name>A0A7W5DNV7_9PORP</name>
<gene>
    <name evidence="1" type="ORF">FHX64_000156</name>
</gene>
<proteinExistence type="predicted"/>
<dbReference type="EMBL" id="JACHYB010000001">
    <property type="protein sequence ID" value="MBB3185993.1"/>
    <property type="molecule type" value="Genomic_DNA"/>
</dbReference>
<dbReference type="AlphaFoldDB" id="A0A7W5DNV7"/>
<protein>
    <recommendedName>
        <fullName evidence="3">Glycosyl transferase family 2</fullName>
    </recommendedName>
</protein>
<dbReference type="Proteomes" id="UP000544222">
    <property type="component" value="Unassembled WGS sequence"/>
</dbReference>
<evidence type="ECO:0000313" key="2">
    <source>
        <dbReference type="Proteomes" id="UP000544222"/>
    </source>
</evidence>
<comment type="caution">
    <text evidence="1">The sequence shown here is derived from an EMBL/GenBank/DDBJ whole genome shotgun (WGS) entry which is preliminary data.</text>
</comment>